<feature type="transmembrane region" description="Helical" evidence="7">
    <location>
        <begin position="297"/>
        <end position="318"/>
    </location>
</feature>
<dbReference type="Proteomes" id="UP001501138">
    <property type="component" value="Unassembled WGS sequence"/>
</dbReference>
<gene>
    <name evidence="10" type="ORF">GCM10009809_35770</name>
</gene>
<comment type="caution">
    <text evidence="10">The sequence shown here is derived from an EMBL/GenBank/DDBJ whole genome shotgun (WGS) entry which is preliminary data.</text>
</comment>
<evidence type="ECO:0000256" key="6">
    <source>
        <dbReference type="ARBA" id="ARBA00023136"/>
    </source>
</evidence>
<feature type="region of interest" description="Disordered" evidence="8">
    <location>
        <begin position="1"/>
        <end position="30"/>
    </location>
</feature>
<accession>A0ABN2JT04</accession>
<feature type="transmembrane region" description="Helical" evidence="7">
    <location>
        <begin position="140"/>
        <end position="162"/>
    </location>
</feature>
<dbReference type="EMBL" id="BAAAPM010000009">
    <property type="protein sequence ID" value="GAA1737525.1"/>
    <property type="molecule type" value="Genomic_DNA"/>
</dbReference>
<dbReference type="InterPro" id="IPR051393">
    <property type="entry name" value="ABC_transporter_permease"/>
</dbReference>
<evidence type="ECO:0000256" key="1">
    <source>
        <dbReference type="ARBA" id="ARBA00004651"/>
    </source>
</evidence>
<dbReference type="PANTHER" id="PTHR30193:SF41">
    <property type="entry name" value="DIACETYLCHITOBIOSE UPTAKE SYSTEM PERMEASE PROTEIN NGCF"/>
    <property type="match status" value="1"/>
</dbReference>
<feature type="compositionally biased region" description="Low complexity" evidence="8">
    <location>
        <begin position="17"/>
        <end position="27"/>
    </location>
</feature>
<organism evidence="10 11">
    <name type="scientific">Isoptericola hypogeus</name>
    <dbReference type="NCBI Taxonomy" id="300179"/>
    <lineage>
        <taxon>Bacteria</taxon>
        <taxon>Bacillati</taxon>
        <taxon>Actinomycetota</taxon>
        <taxon>Actinomycetes</taxon>
        <taxon>Micrococcales</taxon>
        <taxon>Promicromonosporaceae</taxon>
        <taxon>Isoptericola</taxon>
    </lineage>
</organism>
<evidence type="ECO:0000313" key="10">
    <source>
        <dbReference type="EMBL" id="GAA1737525.1"/>
    </source>
</evidence>
<dbReference type="SUPFAM" id="SSF161098">
    <property type="entry name" value="MetI-like"/>
    <property type="match status" value="1"/>
</dbReference>
<name>A0ABN2JT04_9MICO</name>
<comment type="subcellular location">
    <subcellularLocation>
        <location evidence="1 7">Cell membrane</location>
        <topology evidence="1 7">Multi-pass membrane protein</topology>
    </subcellularLocation>
</comment>
<evidence type="ECO:0000256" key="3">
    <source>
        <dbReference type="ARBA" id="ARBA00022475"/>
    </source>
</evidence>
<proteinExistence type="inferred from homology"/>
<reference evidence="10 11" key="1">
    <citation type="journal article" date="2019" name="Int. J. Syst. Evol. Microbiol.">
        <title>The Global Catalogue of Microorganisms (GCM) 10K type strain sequencing project: providing services to taxonomists for standard genome sequencing and annotation.</title>
        <authorList>
            <consortium name="The Broad Institute Genomics Platform"/>
            <consortium name="The Broad Institute Genome Sequencing Center for Infectious Disease"/>
            <person name="Wu L."/>
            <person name="Ma J."/>
        </authorList>
    </citation>
    <scope>NUCLEOTIDE SEQUENCE [LARGE SCALE GENOMIC DNA]</scope>
    <source>
        <strain evidence="10 11">JCM 15589</strain>
    </source>
</reference>
<keyword evidence="2 7" id="KW-0813">Transport</keyword>
<dbReference type="RefSeq" id="WP_344250105.1">
    <property type="nucleotide sequence ID" value="NZ_BAAAPM010000009.1"/>
</dbReference>
<sequence>MTISSIPTADPRHAQRRVPGAPAGAPVRADRRRPSRTARYALWFVAPFVVLFAGVYVAPICYAVYQSLFRIERDALGLTPPTEVLDPLFNYSAALQDSAFLASLGRVLLFGVVQVPVMLGFALALALLIDSASARGKGFFRLASFAPYAVPTVVSALMWSFLYSPTNSPLNQLLEPTGITVDFLGTQLTLWSVANVVTWGWTGYNMIIIYAALQGIPGEVLEAAKLDGASPWRIAWNVKVPLVRPAILLTAVFSIIGSAQLYNEPFVLSSSTGTIGPQYTPLMAAQSSITAANYPYAAAQSVILAVGVAALSVVFFRLTSRRSS</sequence>
<evidence type="ECO:0000256" key="8">
    <source>
        <dbReference type="SAM" id="MobiDB-lite"/>
    </source>
</evidence>
<dbReference type="PANTHER" id="PTHR30193">
    <property type="entry name" value="ABC TRANSPORTER PERMEASE PROTEIN"/>
    <property type="match status" value="1"/>
</dbReference>
<comment type="similarity">
    <text evidence="7">Belongs to the binding-protein-dependent transport system permease family.</text>
</comment>
<dbReference type="CDD" id="cd06261">
    <property type="entry name" value="TM_PBP2"/>
    <property type="match status" value="1"/>
</dbReference>
<keyword evidence="6 7" id="KW-0472">Membrane</keyword>
<feature type="transmembrane region" description="Helical" evidence="7">
    <location>
        <begin position="40"/>
        <end position="65"/>
    </location>
</feature>
<evidence type="ECO:0000256" key="4">
    <source>
        <dbReference type="ARBA" id="ARBA00022692"/>
    </source>
</evidence>
<evidence type="ECO:0000256" key="5">
    <source>
        <dbReference type="ARBA" id="ARBA00022989"/>
    </source>
</evidence>
<dbReference type="Gene3D" id="1.10.3720.10">
    <property type="entry name" value="MetI-like"/>
    <property type="match status" value="1"/>
</dbReference>
<dbReference type="InterPro" id="IPR000515">
    <property type="entry name" value="MetI-like"/>
</dbReference>
<feature type="transmembrane region" description="Helical" evidence="7">
    <location>
        <begin position="107"/>
        <end position="128"/>
    </location>
</feature>
<dbReference type="InterPro" id="IPR035906">
    <property type="entry name" value="MetI-like_sf"/>
</dbReference>
<dbReference type="PROSITE" id="PS50928">
    <property type="entry name" value="ABC_TM1"/>
    <property type="match status" value="1"/>
</dbReference>
<protein>
    <submittedName>
        <fullName evidence="10">Sugar ABC transporter permease</fullName>
    </submittedName>
</protein>
<feature type="domain" description="ABC transmembrane type-1" evidence="9">
    <location>
        <begin position="104"/>
        <end position="315"/>
    </location>
</feature>
<evidence type="ECO:0000313" key="11">
    <source>
        <dbReference type="Proteomes" id="UP001501138"/>
    </source>
</evidence>
<evidence type="ECO:0000256" key="7">
    <source>
        <dbReference type="RuleBase" id="RU363032"/>
    </source>
</evidence>
<keyword evidence="3" id="KW-1003">Cell membrane</keyword>
<evidence type="ECO:0000256" key="2">
    <source>
        <dbReference type="ARBA" id="ARBA00022448"/>
    </source>
</evidence>
<dbReference type="Pfam" id="PF00528">
    <property type="entry name" value="BPD_transp_1"/>
    <property type="match status" value="1"/>
</dbReference>
<feature type="transmembrane region" description="Helical" evidence="7">
    <location>
        <begin position="242"/>
        <end position="262"/>
    </location>
</feature>
<keyword evidence="11" id="KW-1185">Reference proteome</keyword>
<keyword evidence="5 7" id="KW-1133">Transmembrane helix</keyword>
<keyword evidence="4 7" id="KW-0812">Transmembrane</keyword>
<evidence type="ECO:0000259" key="9">
    <source>
        <dbReference type="PROSITE" id="PS50928"/>
    </source>
</evidence>